<evidence type="ECO:0000313" key="6">
    <source>
        <dbReference type="EMBL" id="RKQ73577.1"/>
    </source>
</evidence>
<dbReference type="Proteomes" id="UP000277424">
    <property type="component" value="Unassembled WGS sequence"/>
</dbReference>
<gene>
    <name evidence="6" type="ORF">BCL74_1366</name>
</gene>
<dbReference type="PIRSF" id="PIRSF006470">
    <property type="entry name" value="DctB"/>
    <property type="match status" value="1"/>
</dbReference>
<dbReference type="NCBIfam" id="TIGR00787">
    <property type="entry name" value="dctP"/>
    <property type="match status" value="1"/>
</dbReference>
<evidence type="ECO:0000256" key="5">
    <source>
        <dbReference type="SAM" id="SignalP"/>
    </source>
</evidence>
<evidence type="ECO:0000256" key="4">
    <source>
        <dbReference type="ARBA" id="ARBA00022729"/>
    </source>
</evidence>
<accession>A0A420WR96</accession>
<protein>
    <submittedName>
        <fullName evidence="6">Tripartite ATP-independent transporter DctP family solute receptor</fullName>
    </submittedName>
</protein>
<dbReference type="EMBL" id="RBIG01000001">
    <property type="protein sequence ID" value="RKQ73577.1"/>
    <property type="molecule type" value="Genomic_DNA"/>
</dbReference>
<dbReference type="CDD" id="cd13603">
    <property type="entry name" value="PBP2_TRAP_Siap_TeaA_like"/>
    <property type="match status" value="1"/>
</dbReference>
<dbReference type="GO" id="GO:0030288">
    <property type="term" value="C:outer membrane-bounded periplasmic space"/>
    <property type="evidence" value="ECO:0007669"/>
    <property type="project" value="InterPro"/>
</dbReference>
<comment type="subcellular location">
    <subcellularLocation>
        <location evidence="1">Cell envelope</location>
    </subcellularLocation>
</comment>
<comment type="caution">
    <text evidence="6">The sequence shown here is derived from an EMBL/GenBank/DDBJ whole genome shotgun (WGS) entry which is preliminary data.</text>
</comment>
<dbReference type="PANTHER" id="PTHR33376:SF4">
    <property type="entry name" value="SIALIC ACID-BINDING PERIPLASMIC PROTEIN SIAP"/>
    <property type="match status" value="1"/>
</dbReference>
<dbReference type="AlphaFoldDB" id="A0A420WR96"/>
<sequence>MRKLFIAGALLGGGLLAGGLAAPAQAQMELKFGHVGGPGSLFEISANEFARRANEKLGGKAKVVTFGSSQLGGDKELLQKLRLGTVEFALPSTVMSSEVDAFGMFEMPYLVKNREHMKKIEKEVVWPSLAPMAEAKGYKILAVWENGFRHITNNVRPIVKPEDLKGVKLRTPKGKWRVKMFQSYGANPSPMALSEVFVALQTGVMDGQENPLTQIYSTKFQEVQKYLSMTGHVYTPAYIVAGVRKWESLPEDVRKALSEAAMETQPYVYEQAAKLEDDLLAKIKAAGVQVNEADKDAFIAASKEVYAEFGKDVPAGGKLVDQAVALGAGL</sequence>
<proteinExistence type="inferred from homology"/>
<dbReference type="InterPro" id="IPR038404">
    <property type="entry name" value="TRAP_DctP_sf"/>
</dbReference>
<dbReference type="PANTHER" id="PTHR33376">
    <property type="match status" value="1"/>
</dbReference>
<dbReference type="OrthoDB" id="7375081at2"/>
<dbReference type="Gene3D" id="3.40.190.170">
    <property type="entry name" value="Bacterial extracellular solute-binding protein, family 7"/>
    <property type="match status" value="1"/>
</dbReference>
<dbReference type="SUPFAM" id="SSF53850">
    <property type="entry name" value="Periplasmic binding protein-like II"/>
    <property type="match status" value="1"/>
</dbReference>
<dbReference type="RefSeq" id="WP_121218539.1">
    <property type="nucleotide sequence ID" value="NZ_RBIG01000001.1"/>
</dbReference>
<feature type="signal peptide" evidence="5">
    <location>
        <begin position="1"/>
        <end position="26"/>
    </location>
</feature>
<dbReference type="GO" id="GO:0055085">
    <property type="term" value="P:transmembrane transport"/>
    <property type="evidence" value="ECO:0007669"/>
    <property type="project" value="InterPro"/>
</dbReference>
<dbReference type="Pfam" id="PF03480">
    <property type="entry name" value="DctP"/>
    <property type="match status" value="1"/>
</dbReference>
<evidence type="ECO:0000256" key="1">
    <source>
        <dbReference type="ARBA" id="ARBA00004196"/>
    </source>
</evidence>
<evidence type="ECO:0000313" key="7">
    <source>
        <dbReference type="Proteomes" id="UP000277424"/>
    </source>
</evidence>
<comment type="similarity">
    <text evidence="2">Belongs to the bacterial solute-binding protein 7 family.</text>
</comment>
<reference evidence="6 7" key="1">
    <citation type="submission" date="2018-10" db="EMBL/GenBank/DDBJ databases">
        <title>Comparative analysis of microorganisms from saline springs in Andes Mountain Range, Colombia.</title>
        <authorList>
            <person name="Rubin E."/>
        </authorList>
    </citation>
    <scope>NUCLEOTIDE SEQUENCE [LARGE SCALE GENOMIC DNA]</scope>
    <source>
        <strain evidence="6 7">USBA 36</strain>
    </source>
</reference>
<evidence type="ECO:0000256" key="3">
    <source>
        <dbReference type="ARBA" id="ARBA00022448"/>
    </source>
</evidence>
<keyword evidence="6" id="KW-0675">Receptor</keyword>
<name>A0A420WR96_9PROT</name>
<dbReference type="InterPro" id="IPR004682">
    <property type="entry name" value="TRAP_DctP"/>
</dbReference>
<dbReference type="NCBIfam" id="NF037995">
    <property type="entry name" value="TRAP_S1"/>
    <property type="match status" value="1"/>
</dbReference>
<dbReference type="InterPro" id="IPR018389">
    <property type="entry name" value="DctP_fam"/>
</dbReference>
<keyword evidence="4 5" id="KW-0732">Signal</keyword>
<evidence type="ECO:0000256" key="2">
    <source>
        <dbReference type="ARBA" id="ARBA00009023"/>
    </source>
</evidence>
<organism evidence="6 7">
    <name type="scientific">Oceanibaculum indicum</name>
    <dbReference type="NCBI Taxonomy" id="526216"/>
    <lineage>
        <taxon>Bacteria</taxon>
        <taxon>Pseudomonadati</taxon>
        <taxon>Pseudomonadota</taxon>
        <taxon>Alphaproteobacteria</taxon>
        <taxon>Rhodospirillales</taxon>
        <taxon>Oceanibaculaceae</taxon>
        <taxon>Oceanibaculum</taxon>
    </lineage>
</organism>
<keyword evidence="3" id="KW-0813">Transport</keyword>
<feature type="chain" id="PRO_5019384061" evidence="5">
    <location>
        <begin position="27"/>
        <end position="330"/>
    </location>
</feature>